<protein>
    <recommendedName>
        <fullName evidence="5">4-hydroxy-3-methylbut-2-enyl diphosphate reductase</fullName>
        <shortName evidence="5">HMBPP reductase</shortName>
        <ecNumber evidence="5">1.17.7.4</ecNumber>
    </recommendedName>
</protein>
<dbReference type="EMBL" id="FZQA01000002">
    <property type="protein sequence ID" value="SNT72182.1"/>
    <property type="molecule type" value="Genomic_DNA"/>
</dbReference>
<gene>
    <name evidence="5" type="primary">ispH</name>
    <name evidence="6" type="ORF">SAMN06297382_1218</name>
</gene>
<keyword evidence="5" id="KW-0414">Isoprene biosynthesis</keyword>
<evidence type="ECO:0000313" key="7">
    <source>
        <dbReference type="Proteomes" id="UP000198346"/>
    </source>
</evidence>
<reference evidence="6 7" key="1">
    <citation type="submission" date="2017-07" db="EMBL/GenBank/DDBJ databases">
        <authorList>
            <person name="Sun Z.S."/>
            <person name="Albrecht U."/>
            <person name="Echele G."/>
            <person name="Lee C.C."/>
        </authorList>
    </citation>
    <scope>NUCLEOTIDE SEQUENCE [LARGE SCALE GENOMIC DNA]</scope>
    <source>
        <strain evidence="6 7">CGMCC 1.12710</strain>
    </source>
</reference>
<name>A0A239PQF9_9PROT</name>
<feature type="binding site" evidence="5">
    <location>
        <position position="235"/>
    </location>
    <ligand>
        <name>dimethylallyl diphosphate</name>
        <dbReference type="ChEBI" id="CHEBI:57623"/>
    </ligand>
</feature>
<feature type="binding site" evidence="5">
    <location>
        <position position="207"/>
    </location>
    <ligand>
        <name>[4Fe-4S] cluster</name>
        <dbReference type="ChEBI" id="CHEBI:49883"/>
    </ligand>
</feature>
<feature type="binding site" evidence="5">
    <location>
        <position position="87"/>
    </location>
    <ligand>
        <name>(2E)-4-hydroxy-3-methylbut-2-enyl diphosphate</name>
        <dbReference type="ChEBI" id="CHEBI:128753"/>
    </ligand>
</feature>
<feature type="binding site" evidence="5">
    <location>
        <position position="87"/>
    </location>
    <ligand>
        <name>dimethylallyl diphosphate</name>
        <dbReference type="ChEBI" id="CHEBI:57623"/>
    </ligand>
</feature>
<keyword evidence="2 5" id="KW-0479">Metal-binding</keyword>
<dbReference type="GO" id="GO:0050992">
    <property type="term" value="P:dimethylallyl diphosphate biosynthetic process"/>
    <property type="evidence" value="ECO:0007669"/>
    <property type="project" value="UniProtKB-UniRule"/>
</dbReference>
<feature type="binding site" evidence="5">
    <location>
        <position position="236"/>
    </location>
    <ligand>
        <name>(2E)-4-hydroxy-3-methylbut-2-enyl diphosphate</name>
        <dbReference type="ChEBI" id="CHEBI:128753"/>
    </ligand>
</feature>
<comment type="pathway">
    <text evidence="5">Isoprenoid biosynthesis; isopentenyl diphosphate biosynthesis via DXP pathway; isopentenyl diphosphate from 1-deoxy-D-xylulose 5-phosphate: step 6/6.</text>
</comment>
<comment type="pathway">
    <text evidence="5">Isoprenoid biosynthesis; dimethylallyl diphosphate biosynthesis; dimethylallyl diphosphate from (2E)-4-hydroxy-3-methylbutenyl diphosphate: step 1/1.</text>
</comment>
<comment type="similarity">
    <text evidence="5">Belongs to the IspH family.</text>
</comment>
<keyword evidence="4 5" id="KW-0411">Iron-sulfur</keyword>
<feature type="binding site" evidence="5">
    <location>
        <position position="280"/>
    </location>
    <ligand>
        <name>(2E)-4-hydroxy-3-methylbut-2-enyl diphosphate</name>
        <dbReference type="ChEBI" id="CHEBI:128753"/>
    </ligand>
</feature>
<dbReference type="NCBIfam" id="TIGR00216">
    <property type="entry name" value="ispH_lytB"/>
    <property type="match status" value="1"/>
</dbReference>
<evidence type="ECO:0000256" key="2">
    <source>
        <dbReference type="ARBA" id="ARBA00022723"/>
    </source>
</evidence>
<dbReference type="NCBIfam" id="NF002190">
    <property type="entry name" value="PRK01045.1-4"/>
    <property type="match status" value="1"/>
</dbReference>
<dbReference type="OrthoDB" id="9804068at2"/>
<dbReference type="CDD" id="cd13944">
    <property type="entry name" value="lytB_ispH"/>
    <property type="match status" value="1"/>
</dbReference>
<keyword evidence="5" id="KW-0560">Oxidoreductase</keyword>
<feature type="binding site" evidence="5">
    <location>
        <position position="235"/>
    </location>
    <ligand>
        <name>isopentenyl diphosphate</name>
        <dbReference type="ChEBI" id="CHEBI:128769"/>
    </ligand>
</feature>
<feature type="binding site" evidence="5">
    <location>
        <position position="280"/>
    </location>
    <ligand>
        <name>isopentenyl diphosphate</name>
        <dbReference type="ChEBI" id="CHEBI:128769"/>
    </ligand>
</feature>
<dbReference type="GO" id="GO:0051539">
    <property type="term" value="F:4 iron, 4 sulfur cluster binding"/>
    <property type="evidence" value="ECO:0007669"/>
    <property type="project" value="UniProtKB-UniRule"/>
</dbReference>
<keyword evidence="3 5" id="KW-0408">Iron</keyword>
<feature type="binding site" evidence="5">
    <location>
        <position position="280"/>
    </location>
    <ligand>
        <name>dimethylallyl diphosphate</name>
        <dbReference type="ChEBI" id="CHEBI:57623"/>
    </ligand>
</feature>
<feature type="binding site" evidence="5">
    <location>
        <position position="54"/>
    </location>
    <ligand>
        <name>(2E)-4-hydroxy-3-methylbut-2-enyl diphosphate</name>
        <dbReference type="ChEBI" id="CHEBI:128753"/>
    </ligand>
</feature>
<dbReference type="PANTHER" id="PTHR30426">
    <property type="entry name" value="4-HYDROXY-3-METHYLBUT-2-ENYL DIPHOSPHATE REDUCTASE"/>
    <property type="match status" value="1"/>
</dbReference>
<dbReference type="EC" id="1.17.7.4" evidence="5"/>
<dbReference type="PANTHER" id="PTHR30426:SF0">
    <property type="entry name" value="4-HYDROXY-3-METHYLBUT-2-ENYL DIPHOSPHATE REDUCTASE"/>
    <property type="match status" value="1"/>
</dbReference>
<evidence type="ECO:0000256" key="1">
    <source>
        <dbReference type="ARBA" id="ARBA00022485"/>
    </source>
</evidence>
<dbReference type="UniPathway" id="UPA00056">
    <property type="reaction ID" value="UER00097"/>
</dbReference>
<dbReference type="Gene3D" id="3.40.50.11270">
    <property type="match status" value="1"/>
</dbReference>
<evidence type="ECO:0000256" key="3">
    <source>
        <dbReference type="ARBA" id="ARBA00023004"/>
    </source>
</evidence>
<dbReference type="Gene3D" id="3.40.1010.20">
    <property type="entry name" value="4-hydroxy-3-methylbut-2-enyl diphosphate reductase, catalytic domain"/>
    <property type="match status" value="2"/>
</dbReference>
<sequence length="321" mass="33550">MIASSADKSGRARLAVRLAAPRGFCAGVERAIRAVEDALAAYGPPVYVRHEIVHNTHVVNRLKAMGAVFIEDLDAAPADRPVVLSAHGSPRAVHDAAAARNMHVIDATCPLVQKVHAETRRNAARGRHVLLVGHAGHPEVVGTMGQAPEGAVTLVETCADAEAVSPPAGPLAYVTQTTLSVDDAAEIVRILKRRFPAIEGPRRSDICYATSNRQAAAKRIAPGADLVVVIGSPASSNSRRLVDTALAAGAARAILLDAPETFDLDSLEDAQTIGLTAGASAPEVLVETFLARLAARFRLTIETVEAAAEDVVFKPAMMAAG</sequence>
<dbReference type="UniPathway" id="UPA00059">
    <property type="reaction ID" value="UER00105"/>
</dbReference>
<feature type="binding site" evidence="5">
    <location>
        <position position="236"/>
    </location>
    <ligand>
        <name>isopentenyl diphosphate</name>
        <dbReference type="ChEBI" id="CHEBI:128769"/>
    </ligand>
</feature>
<accession>A0A239PQF9</accession>
<feature type="binding site" evidence="5">
    <location>
        <position position="177"/>
    </location>
    <ligand>
        <name>(2E)-4-hydroxy-3-methylbut-2-enyl diphosphate</name>
        <dbReference type="ChEBI" id="CHEBI:128753"/>
    </ligand>
</feature>
<feature type="binding site" evidence="5">
    <location>
        <position position="54"/>
    </location>
    <ligand>
        <name>isopentenyl diphosphate</name>
        <dbReference type="ChEBI" id="CHEBI:128769"/>
    </ligand>
</feature>
<dbReference type="GO" id="GO:0016114">
    <property type="term" value="P:terpenoid biosynthetic process"/>
    <property type="evidence" value="ECO:0007669"/>
    <property type="project" value="UniProtKB-UniRule"/>
</dbReference>
<feature type="binding site" evidence="5">
    <location>
        <position position="25"/>
    </location>
    <ligand>
        <name>[4Fe-4S] cluster</name>
        <dbReference type="ChEBI" id="CHEBI:49883"/>
    </ligand>
</feature>
<comment type="catalytic activity">
    <reaction evidence="5">
        <text>isopentenyl diphosphate + 2 oxidized [2Fe-2S]-[ferredoxin] + H2O = (2E)-4-hydroxy-3-methylbut-2-enyl diphosphate + 2 reduced [2Fe-2S]-[ferredoxin] + 2 H(+)</text>
        <dbReference type="Rhea" id="RHEA:24488"/>
        <dbReference type="Rhea" id="RHEA-COMP:10000"/>
        <dbReference type="Rhea" id="RHEA-COMP:10001"/>
        <dbReference type="ChEBI" id="CHEBI:15377"/>
        <dbReference type="ChEBI" id="CHEBI:15378"/>
        <dbReference type="ChEBI" id="CHEBI:33737"/>
        <dbReference type="ChEBI" id="CHEBI:33738"/>
        <dbReference type="ChEBI" id="CHEBI:128753"/>
        <dbReference type="ChEBI" id="CHEBI:128769"/>
        <dbReference type="EC" id="1.17.7.4"/>
    </reaction>
</comment>
<dbReference type="GO" id="GO:0019288">
    <property type="term" value="P:isopentenyl diphosphate biosynthetic process, methylerythritol 4-phosphate pathway"/>
    <property type="evidence" value="ECO:0007669"/>
    <property type="project" value="UniProtKB-UniRule"/>
</dbReference>
<comment type="cofactor">
    <cofactor evidence="5">
        <name>[4Fe-4S] cluster</name>
        <dbReference type="ChEBI" id="CHEBI:49883"/>
    </cofactor>
    <text evidence="5">Binds 1 [4Fe-4S] cluster per subunit.</text>
</comment>
<feature type="binding site" evidence="5">
    <location>
        <position position="137"/>
    </location>
    <ligand>
        <name>dimethylallyl diphosphate</name>
        <dbReference type="ChEBI" id="CHEBI:57623"/>
    </ligand>
</feature>
<feature type="binding site" evidence="5">
    <location>
        <position position="237"/>
    </location>
    <ligand>
        <name>dimethylallyl diphosphate</name>
        <dbReference type="ChEBI" id="CHEBI:57623"/>
    </ligand>
</feature>
<feature type="binding site" evidence="5">
    <location>
        <position position="54"/>
    </location>
    <ligand>
        <name>dimethylallyl diphosphate</name>
        <dbReference type="ChEBI" id="CHEBI:57623"/>
    </ligand>
</feature>
<feature type="binding site" evidence="5">
    <location>
        <position position="237"/>
    </location>
    <ligand>
        <name>(2E)-4-hydroxy-3-methylbut-2-enyl diphosphate</name>
        <dbReference type="ChEBI" id="CHEBI:128753"/>
    </ligand>
</feature>
<keyword evidence="7" id="KW-1185">Reference proteome</keyword>
<dbReference type="GO" id="GO:0046872">
    <property type="term" value="F:metal ion binding"/>
    <property type="evidence" value="ECO:0007669"/>
    <property type="project" value="UniProtKB-KW"/>
</dbReference>
<keyword evidence="1 5" id="KW-0004">4Fe-4S</keyword>
<evidence type="ECO:0000256" key="4">
    <source>
        <dbReference type="ARBA" id="ARBA00023014"/>
    </source>
</evidence>
<proteinExistence type="inferred from homology"/>
<dbReference type="GO" id="GO:0051745">
    <property type="term" value="F:4-hydroxy-3-methylbut-2-enyl diphosphate reductase activity"/>
    <property type="evidence" value="ECO:0007669"/>
    <property type="project" value="UniProtKB-UniRule"/>
</dbReference>
<feature type="binding site" evidence="5">
    <location>
        <position position="235"/>
    </location>
    <ligand>
        <name>(2E)-4-hydroxy-3-methylbut-2-enyl diphosphate</name>
        <dbReference type="ChEBI" id="CHEBI:128753"/>
    </ligand>
</feature>
<feature type="binding site" evidence="5">
    <location>
        <position position="137"/>
    </location>
    <ligand>
        <name>isopentenyl diphosphate</name>
        <dbReference type="ChEBI" id="CHEBI:128769"/>
    </ligand>
</feature>
<feature type="binding site" evidence="5">
    <location>
        <position position="109"/>
    </location>
    <ligand>
        <name>[4Fe-4S] cluster</name>
        <dbReference type="ChEBI" id="CHEBI:49883"/>
    </ligand>
</feature>
<organism evidence="6 7">
    <name type="scientific">Amphiplicatus metriothermophilus</name>
    <dbReference type="NCBI Taxonomy" id="1519374"/>
    <lineage>
        <taxon>Bacteria</taxon>
        <taxon>Pseudomonadati</taxon>
        <taxon>Pseudomonadota</taxon>
        <taxon>Alphaproteobacteria</taxon>
        <taxon>Parvularculales</taxon>
        <taxon>Parvularculaceae</taxon>
        <taxon>Amphiplicatus</taxon>
    </lineage>
</organism>
<dbReference type="Pfam" id="PF02401">
    <property type="entry name" value="LYTB"/>
    <property type="match status" value="1"/>
</dbReference>
<evidence type="ECO:0000313" key="6">
    <source>
        <dbReference type="EMBL" id="SNT72182.1"/>
    </source>
</evidence>
<feature type="binding site" evidence="5">
    <location>
        <position position="237"/>
    </location>
    <ligand>
        <name>isopentenyl diphosphate</name>
        <dbReference type="ChEBI" id="CHEBI:128769"/>
    </ligand>
</feature>
<feature type="binding site" evidence="5">
    <location>
        <position position="137"/>
    </location>
    <ligand>
        <name>(2E)-4-hydroxy-3-methylbut-2-enyl diphosphate</name>
        <dbReference type="ChEBI" id="CHEBI:128753"/>
    </ligand>
</feature>
<dbReference type="AlphaFoldDB" id="A0A239PQF9"/>
<dbReference type="Proteomes" id="UP000198346">
    <property type="component" value="Unassembled WGS sequence"/>
</dbReference>
<dbReference type="HAMAP" id="MF_00191">
    <property type="entry name" value="IspH"/>
    <property type="match status" value="1"/>
</dbReference>
<dbReference type="RefSeq" id="WP_089411698.1">
    <property type="nucleotide sequence ID" value="NZ_FZQA01000002.1"/>
</dbReference>
<feature type="active site" description="Proton donor" evidence="5">
    <location>
        <position position="139"/>
    </location>
</feature>
<comment type="function">
    <text evidence="5">Catalyzes the conversion of 1-hydroxy-2-methyl-2-(E)-butenyl 4-diphosphate (HMBPP) into a mixture of isopentenyl diphosphate (IPP) and dimethylallyl diphosphate (DMAPP). Acts in the terminal step of the DOXP/MEP pathway for isoprenoid precursor biosynthesis.</text>
</comment>
<feature type="binding site" evidence="5">
    <location>
        <position position="236"/>
    </location>
    <ligand>
        <name>dimethylallyl diphosphate</name>
        <dbReference type="ChEBI" id="CHEBI:57623"/>
    </ligand>
</feature>
<comment type="catalytic activity">
    <reaction evidence="5">
        <text>dimethylallyl diphosphate + 2 oxidized [2Fe-2S]-[ferredoxin] + H2O = (2E)-4-hydroxy-3-methylbut-2-enyl diphosphate + 2 reduced [2Fe-2S]-[ferredoxin] + 2 H(+)</text>
        <dbReference type="Rhea" id="RHEA:24825"/>
        <dbReference type="Rhea" id="RHEA-COMP:10000"/>
        <dbReference type="Rhea" id="RHEA-COMP:10001"/>
        <dbReference type="ChEBI" id="CHEBI:15377"/>
        <dbReference type="ChEBI" id="CHEBI:15378"/>
        <dbReference type="ChEBI" id="CHEBI:33737"/>
        <dbReference type="ChEBI" id="CHEBI:33738"/>
        <dbReference type="ChEBI" id="CHEBI:57623"/>
        <dbReference type="ChEBI" id="CHEBI:128753"/>
        <dbReference type="EC" id="1.17.7.4"/>
    </reaction>
</comment>
<dbReference type="InterPro" id="IPR003451">
    <property type="entry name" value="LytB/IspH"/>
</dbReference>
<feature type="binding site" evidence="5">
    <location>
        <position position="87"/>
    </location>
    <ligand>
        <name>isopentenyl diphosphate</name>
        <dbReference type="ChEBI" id="CHEBI:128769"/>
    </ligand>
</feature>
<evidence type="ECO:0000256" key="5">
    <source>
        <dbReference type="HAMAP-Rule" id="MF_00191"/>
    </source>
</evidence>